<evidence type="ECO:0000259" key="1">
    <source>
        <dbReference type="Pfam" id="PF19078"/>
    </source>
</evidence>
<name>A0A9X3CLM1_9VIBR</name>
<feature type="domain" description="Bacterial Ig-like" evidence="1">
    <location>
        <begin position="2419"/>
        <end position="2519"/>
    </location>
</feature>
<accession>A0A9X3CLM1</accession>
<sequence length="2578" mass="283252">MFNKNTLYITLISILTSIILAACGGESGGSSSAPAARKSGTIFGTVFDAPVYGASVSVWEYENEQIGRQLGLSHTDAFGNYSIQVVSSSRPLLVRAEGGSYTDPLTKEIISVSNGKILKLDSVINYSEGLSQSLMITPLTNITAGLAKYKQSKGASTENAINGALDTVNSMYGFDVNRTEPIDITNGGQSSFATPGHKYGALLTAYSSYSNDLIEKYGNSSNVYTSMNLADIQYRDIVSDGYLDGKEILETGGGVTPISFGRREVSSDVYTNHLAQHLLIVVNDPTLNISGTKASDYQSFSNKVNELGTQGDELSMIPPRNKIDIDTEAPVVTRTDSDVLSGIDIVDIKLTDEIGVQDVSVYLQFELNGSWSDEYRCNESDTTSNYFCAVNYSAFEKGKRETSVKVMVNTVEVDEIDTDSDTGFSNVTAARIVLYPTDVLGNTLVQGTPIDFIWDNKAPVIDVTSSSTVNNKLTDYVLKGIIKEDYQDIESSSVSFNGGITEDLECTPVISESGSACKFEKSYKTEEFSSSTLFEITATDTQGNVGIFLHTVSKDDQSPTQIVTYPQTTPMTFVNVSDEGERITSDAPYTRDTYTANNVASSKDYLKIDFLYASSGIKAMFNNEADFENFNVNLLKQNKIPYLKVIVSDPQNETIIGSSADKLKLIVEYSVSQNNDGNYVLQHTTDTVASSGEYSAEIPHETINYINDRASQVTYYIPYVKEILGDNFRNVAESSAQRLVIKTMDESENTSVVEEVYFRSSFDLPTISVVTPFIGAQVQLEGLTENGDFTSLGNCTSSQTNEPNSGQKAWDVATCPTTTDLVNYDFMRIRVLSSAGSNQPYYYQWEDHSGSKTYVDLTKANIGAYFKLNGSQTFYITELATYHTGLFDFLWNKVVAGEKTAVKGLEILQQVQSALAGRNSHSFFGFDPTLISYATNEMLRLEAVPEPPTNEYLHRFLLEAINELSSKTPRNSSVGFASSMYDDFSYDGKANGIGANGNQINLDGYDFGSHTYRRDLAQALYNVMTINYGVATHIAQLYADEISTANPTLDGEAIIEGDGESIDNLPPEPTVEIETGDVVTANNKDYITGEITAKINLKDASGIDETPEYKPSFSTMWFKVEQDSIPTPLEVEIVEDIESSDKYQKNYRFSLDTQSSSLPDIVEFAIEISAKDRHGNAYGYDGSEPYVKSYYIDNDYPNISYLPPKDVTGNTLSEEVYLNASNVHELTFIVEDLVGDKLSERQLVFSLPDGKKVPYDPSKFTVNTASGFKVKLCTGTSCSDQGTTIDPGNGDWTVGVRAEDNLGNVVSELTSTAPKFKVRIDSIAPIVKGEDLANRLGGNSIWKPNIDWGTLSKGDHVNIDLRRGSGQTMTLTSCEPEDELCKEQPHIIGTQPEVQVQLVANAFEFDALNQFYITATDSAYPANVSNTGTITFKVDNQGPKIELNTPWATPCVSDECFVLGEAFDVRFKSVIDESGVRDILLYQVGESEPIKSFLPSDTNSEFVIPLTKADTSKIRIVEEGEITEIYAQAIDIHGFTSNSNTRSFILDRTGPLLGLNGYSSDAFYLSNYQFNITAQDFNANGVPSIDGVDKESIKFWSFTDTPPLPGVPGQKPDENLTVELTGLSDGINNIRIEALDLRGNKTTQDFPIQIRNAKPQISSVQFSYENGDPIEGAITRDESIVISMEVEDPSGIEDVVATYKHSEQSSSNPLTFNRGEGNRWFTTLLPTQLSDDGTYAFAIKVYNKVRYINEADRRYGELNKYISVQRQGVELSIAEPLNFQNHIAGKVLTVNFDVVGEVKAKTLECWIREDYTSEDAPSDDELFAYSGVINVSQNKHSCTVISDRNMSKAPVALITRVLGTNGKVSIDKYNFSMADIDAPIVMDGEAYYLKGNDVWFDDESNKMLTFDLTFYDELSGVNTSTDDVYPKLVKKQQGNRAFVPKSCSGGEGEIKCTYSELYSSIISGLSTKQEYSIKNLSDIAGNVTAEHDLLLQMPQGDIDVDIISPETSSTINGQQLVVQFRVKIYENSRLDNVTARFGVETYNYKEHPEKFSQFEDCIDDPTYKCSTFTSDLPDGSDGKSLTAKIIATDVWAKSGEQSVTVYVDNTPPKIGQSVSVTTPDPLTNMVRFRFDITDAVSGLEKVKYSLFKPRYEEEKLQDDDGSATYFELNKDDLINLNTISVDITATDKVGLQSNERIEVNIKVPEISLSFESGAEIIDGKLIFKKESQAFTLDSIEGDKVNAQQYTLDYESIELDNLKKTGQFSQSSVNDTINFTADEQGLYQIKLGVIDSIGREITNFELNGKKYDSQGLQAIVDYQKPQISNLTGTQLSMTPENGRYRFQVMAMVSDKNLNLVTSNAIDGQAVEFTPESITKPENANEPHTLEYLLSPGGYAVTIVADDLAGHEVRNSINIVVKEATVPTLNIIPIGDNPLAGGKELDVKFIFSEEVVNFDVGDIKIVASDNGEKGSLVENSLTSSDNITWIAKYKSPENKNKNITVTVDDDSYESINTIPGKGASAVIEVKGVLPTLSKATFNPTHQAIGESVEVTLTFDSEMESATATLGGQPISTLAATAERT</sequence>
<reference evidence="2" key="1">
    <citation type="submission" date="2022-02" db="EMBL/GenBank/DDBJ databases">
        <title>Vibrio sp. nov, a new bacterium isolated from seawater.</title>
        <authorList>
            <person name="Yuan Y."/>
        </authorList>
    </citation>
    <scope>NUCLEOTIDE SEQUENCE</scope>
    <source>
        <strain evidence="2">ZSDZ65</strain>
    </source>
</reference>
<dbReference type="InterPro" id="IPR044048">
    <property type="entry name" value="Big_12"/>
</dbReference>
<keyword evidence="3" id="KW-1185">Reference proteome</keyword>
<gene>
    <name evidence="2" type="ORF">MD535_06495</name>
</gene>
<organism evidence="2 3">
    <name type="scientific">Vibrio qingdaonensis</name>
    <dbReference type="NCBI Taxonomy" id="2829491"/>
    <lineage>
        <taxon>Bacteria</taxon>
        <taxon>Pseudomonadati</taxon>
        <taxon>Pseudomonadota</taxon>
        <taxon>Gammaproteobacteria</taxon>
        <taxon>Vibrionales</taxon>
        <taxon>Vibrionaceae</taxon>
        <taxon>Vibrio</taxon>
    </lineage>
</organism>
<evidence type="ECO:0000313" key="2">
    <source>
        <dbReference type="EMBL" id="MCW8345658.1"/>
    </source>
</evidence>
<evidence type="ECO:0000313" key="3">
    <source>
        <dbReference type="Proteomes" id="UP001155587"/>
    </source>
</evidence>
<dbReference type="PROSITE" id="PS51257">
    <property type="entry name" value="PROKAR_LIPOPROTEIN"/>
    <property type="match status" value="1"/>
</dbReference>
<proteinExistence type="predicted"/>
<dbReference type="Proteomes" id="UP001155587">
    <property type="component" value="Unassembled WGS sequence"/>
</dbReference>
<dbReference type="Pfam" id="PF19078">
    <property type="entry name" value="Big_12"/>
    <property type="match status" value="1"/>
</dbReference>
<comment type="caution">
    <text evidence="2">The sequence shown here is derived from an EMBL/GenBank/DDBJ whole genome shotgun (WGS) entry which is preliminary data.</text>
</comment>
<dbReference type="RefSeq" id="WP_265674070.1">
    <property type="nucleotide sequence ID" value="NZ_JAKRRY010000006.1"/>
</dbReference>
<feature type="non-terminal residue" evidence="2">
    <location>
        <position position="2578"/>
    </location>
</feature>
<protein>
    <submittedName>
        <fullName evidence="2">Ig-like domain-containing protein</fullName>
    </submittedName>
</protein>
<dbReference type="EMBL" id="JAKRRY010000006">
    <property type="protein sequence ID" value="MCW8345658.1"/>
    <property type="molecule type" value="Genomic_DNA"/>
</dbReference>